<feature type="region of interest" description="Disordered" evidence="1">
    <location>
        <begin position="1"/>
        <end position="62"/>
    </location>
</feature>
<dbReference type="Proteomes" id="UP001521150">
    <property type="component" value="Unassembled WGS sequence"/>
</dbReference>
<keyword evidence="3" id="KW-1185">Reference proteome</keyword>
<evidence type="ECO:0000313" key="2">
    <source>
        <dbReference type="EMBL" id="MCE7006958.1"/>
    </source>
</evidence>
<evidence type="ECO:0000313" key="3">
    <source>
        <dbReference type="Proteomes" id="UP001521150"/>
    </source>
</evidence>
<comment type="caution">
    <text evidence="2">The sequence shown here is derived from an EMBL/GenBank/DDBJ whole genome shotgun (WGS) entry which is preliminary data.</text>
</comment>
<name>A0ABS8ZIM4_9PSEU</name>
<gene>
    <name evidence="2" type="ORF">LWC34_29625</name>
</gene>
<reference evidence="2 3" key="1">
    <citation type="submission" date="2021-12" db="EMBL/GenBank/DDBJ databases">
        <title>Genome sequence of Kibdelosporangium philippinense ATCC 49844.</title>
        <authorList>
            <person name="Fedorov E.A."/>
            <person name="Omeragic M."/>
            <person name="Shalygina K.F."/>
            <person name="Maclea K.S."/>
        </authorList>
    </citation>
    <scope>NUCLEOTIDE SEQUENCE [LARGE SCALE GENOMIC DNA]</scope>
    <source>
        <strain evidence="2 3">ATCC 49844</strain>
    </source>
</reference>
<protein>
    <submittedName>
        <fullName evidence="2">Uncharacterized protein</fullName>
    </submittedName>
</protein>
<accession>A0ABS8ZIM4</accession>
<organism evidence="2 3">
    <name type="scientific">Kibdelosporangium philippinense</name>
    <dbReference type="NCBI Taxonomy" id="211113"/>
    <lineage>
        <taxon>Bacteria</taxon>
        <taxon>Bacillati</taxon>
        <taxon>Actinomycetota</taxon>
        <taxon>Actinomycetes</taxon>
        <taxon>Pseudonocardiales</taxon>
        <taxon>Pseudonocardiaceae</taxon>
        <taxon>Kibdelosporangium</taxon>
    </lineage>
</organism>
<sequence>MVQAAVGMRGGAEDADAPGGVLDDGEDEQPGAGEGSDFEEVRGEDGVCLAAQERGPGLLVAA</sequence>
<dbReference type="EMBL" id="JAJVCN010000002">
    <property type="protein sequence ID" value="MCE7006958.1"/>
    <property type="molecule type" value="Genomic_DNA"/>
</dbReference>
<proteinExistence type="predicted"/>
<dbReference type="RefSeq" id="WP_233728364.1">
    <property type="nucleotide sequence ID" value="NZ_JAJVCN010000002.1"/>
</dbReference>
<evidence type="ECO:0000256" key="1">
    <source>
        <dbReference type="SAM" id="MobiDB-lite"/>
    </source>
</evidence>